<proteinExistence type="inferred from homology"/>
<dbReference type="Gene3D" id="3.40.50.2300">
    <property type="match status" value="1"/>
</dbReference>
<protein>
    <recommendedName>
        <fullName evidence="3">Protein-glutamate methylesterase/protein-glutamine glutaminase</fullName>
        <ecNumber evidence="3">3.1.1.61</ecNumber>
        <ecNumber evidence="3">3.5.1.44</ecNumber>
    </recommendedName>
</protein>
<evidence type="ECO:0000313" key="9">
    <source>
        <dbReference type="Proteomes" id="UP000317171"/>
    </source>
</evidence>
<dbReference type="SUPFAM" id="SSF52738">
    <property type="entry name" value="Methylesterase CheB, C-terminal domain"/>
    <property type="match status" value="1"/>
</dbReference>
<comment type="catalytic activity">
    <reaction evidence="3">
        <text>L-glutaminyl-[protein] + H2O = L-glutamyl-[protein] + NH4(+)</text>
        <dbReference type="Rhea" id="RHEA:16441"/>
        <dbReference type="Rhea" id="RHEA-COMP:10207"/>
        <dbReference type="Rhea" id="RHEA-COMP:10208"/>
        <dbReference type="ChEBI" id="CHEBI:15377"/>
        <dbReference type="ChEBI" id="CHEBI:28938"/>
        <dbReference type="ChEBI" id="CHEBI:29973"/>
        <dbReference type="ChEBI" id="CHEBI:30011"/>
        <dbReference type="EC" id="3.5.1.44"/>
    </reaction>
</comment>
<evidence type="ECO:0000256" key="4">
    <source>
        <dbReference type="PROSITE-ProRule" id="PRU00050"/>
    </source>
</evidence>
<dbReference type="GO" id="GO:0008984">
    <property type="term" value="F:protein-glutamate methylesterase activity"/>
    <property type="evidence" value="ECO:0007669"/>
    <property type="project" value="UniProtKB-UniRule"/>
</dbReference>
<comment type="domain">
    <text evidence="3">Contains a C-terminal catalytic domain, and an N-terminal region which modulates catalytic activity.</text>
</comment>
<dbReference type="InterPro" id="IPR000673">
    <property type="entry name" value="Sig_transdc_resp-reg_Me-estase"/>
</dbReference>
<keyword evidence="3 5" id="KW-0597">Phosphoprotein</keyword>
<keyword evidence="3 4" id="KW-0145">Chemotaxis</keyword>
<feature type="domain" description="CheB-type methylesterase" evidence="7">
    <location>
        <begin position="159"/>
        <end position="351"/>
    </location>
</feature>
<feature type="active site" evidence="3 4">
    <location>
        <position position="198"/>
    </location>
</feature>
<dbReference type="GO" id="GO:0050568">
    <property type="term" value="F:protein-glutamine glutaminase activity"/>
    <property type="evidence" value="ECO:0007669"/>
    <property type="project" value="UniProtKB-UniRule"/>
</dbReference>
<dbReference type="AlphaFoldDB" id="A0A517RF36"/>
<evidence type="ECO:0000259" key="6">
    <source>
        <dbReference type="PROSITE" id="PS50110"/>
    </source>
</evidence>
<dbReference type="InterPro" id="IPR001789">
    <property type="entry name" value="Sig_transdc_resp-reg_receiver"/>
</dbReference>
<dbReference type="CDD" id="cd16432">
    <property type="entry name" value="CheB_Rec"/>
    <property type="match status" value="1"/>
</dbReference>
<dbReference type="SMART" id="SM00448">
    <property type="entry name" value="REC"/>
    <property type="match status" value="1"/>
</dbReference>
<dbReference type="EC" id="3.5.1.44" evidence="3"/>
<dbReference type="SUPFAM" id="SSF52172">
    <property type="entry name" value="CheY-like"/>
    <property type="match status" value="1"/>
</dbReference>
<keyword evidence="3" id="KW-0963">Cytoplasm</keyword>
<organism evidence="8 9">
    <name type="scientific">Gimesia alba</name>
    <dbReference type="NCBI Taxonomy" id="2527973"/>
    <lineage>
        <taxon>Bacteria</taxon>
        <taxon>Pseudomonadati</taxon>
        <taxon>Planctomycetota</taxon>
        <taxon>Planctomycetia</taxon>
        <taxon>Planctomycetales</taxon>
        <taxon>Planctomycetaceae</taxon>
        <taxon>Gimesia</taxon>
    </lineage>
</organism>
<dbReference type="PROSITE" id="PS50122">
    <property type="entry name" value="CHEB"/>
    <property type="match status" value="1"/>
</dbReference>
<dbReference type="Gene3D" id="3.40.50.180">
    <property type="entry name" value="Methylesterase CheB, C-terminal domain"/>
    <property type="match status" value="1"/>
</dbReference>
<feature type="domain" description="Response regulatory" evidence="6">
    <location>
        <begin position="7"/>
        <end position="125"/>
    </location>
</feature>
<dbReference type="HAMAP" id="MF_00099">
    <property type="entry name" value="CheB_chemtxs"/>
    <property type="match status" value="1"/>
</dbReference>
<comment type="function">
    <text evidence="3">Involved in chemotaxis. Part of a chemotaxis signal transduction system that modulates chemotaxis in response to various stimuli. Catalyzes the demethylation of specific methylglutamate residues introduced into the chemoreceptors (methyl-accepting chemotaxis proteins or MCP) by CheR. Also mediates the irreversible deamidation of specific glutamine residues to glutamic acid.</text>
</comment>
<sequence>MSPSVIKVLVVDDSAVIRGLMTQAINMDSDLKVVGSAMHGQTALTWLQHNQADVVVLDVEMPVMDGISCLKQLKQDFPDLPVIMASALTRAGAEITLQALDLGAAGCIPKPVATNPSEAIAQVARDLIPLIKALVGSTNATSQSSFTNHNNSSNAAVLPAKTPMVLVVGSSTGGPNALKTMLSAIPEKFSLPILIAQHMPPLFTKTLAEHIQRETNRPTAEAVDGELIERGHIYIAPGDFHMVIDKQDDRMVIRLNQDDPEHFCRPSVNPLYASAAKWYGSSVLAVMLTGMGDDGIEGAQSISERKGYIIAQDEQSSVVWGMPGAIANAGLASQVLPLRNIAPELARLCSL</sequence>
<dbReference type="CDD" id="cd17541">
    <property type="entry name" value="REC_CheB-like"/>
    <property type="match status" value="1"/>
</dbReference>
<dbReference type="OrthoDB" id="9793421at2"/>
<dbReference type="InterPro" id="IPR011006">
    <property type="entry name" value="CheY-like_superfamily"/>
</dbReference>
<dbReference type="InterPro" id="IPR008248">
    <property type="entry name" value="CheB-like"/>
</dbReference>
<evidence type="ECO:0000256" key="2">
    <source>
        <dbReference type="ARBA" id="ARBA00048267"/>
    </source>
</evidence>
<dbReference type="NCBIfam" id="NF001965">
    <property type="entry name" value="PRK00742.1"/>
    <property type="match status" value="1"/>
</dbReference>
<dbReference type="EMBL" id="CP036269">
    <property type="protein sequence ID" value="QDT42493.1"/>
    <property type="molecule type" value="Genomic_DNA"/>
</dbReference>
<dbReference type="PROSITE" id="PS50110">
    <property type="entry name" value="RESPONSE_REGULATORY"/>
    <property type="match status" value="1"/>
</dbReference>
<dbReference type="KEGG" id="gaz:Pan241w_25770"/>
<dbReference type="GO" id="GO:0005737">
    <property type="term" value="C:cytoplasm"/>
    <property type="evidence" value="ECO:0007669"/>
    <property type="project" value="UniProtKB-SubCell"/>
</dbReference>
<gene>
    <name evidence="8" type="primary">cheB_1</name>
    <name evidence="3" type="synonym">cheB</name>
    <name evidence="8" type="ORF">Pan241w_25770</name>
</gene>
<comment type="similarity">
    <text evidence="3">Belongs to the CheB family.</text>
</comment>
<dbReference type="PANTHER" id="PTHR42872">
    <property type="entry name" value="PROTEIN-GLUTAMATE METHYLESTERASE/PROTEIN-GLUTAMINE GLUTAMINASE"/>
    <property type="match status" value="1"/>
</dbReference>
<dbReference type="EC" id="3.1.1.61" evidence="3"/>
<feature type="modified residue" description="4-aspartylphosphate" evidence="3 5">
    <location>
        <position position="58"/>
    </location>
</feature>
<evidence type="ECO:0000256" key="3">
    <source>
        <dbReference type="HAMAP-Rule" id="MF_00099"/>
    </source>
</evidence>
<dbReference type="Pfam" id="PF01339">
    <property type="entry name" value="CheB_methylest"/>
    <property type="match status" value="1"/>
</dbReference>
<dbReference type="InterPro" id="IPR035909">
    <property type="entry name" value="CheB_C"/>
</dbReference>
<dbReference type="PIRSF" id="PIRSF000876">
    <property type="entry name" value="RR_chemtxs_CheB"/>
    <property type="match status" value="1"/>
</dbReference>
<dbReference type="Proteomes" id="UP000317171">
    <property type="component" value="Chromosome"/>
</dbReference>
<name>A0A517RF36_9PLAN</name>
<keyword evidence="9" id="KW-1185">Reference proteome</keyword>
<evidence type="ECO:0000256" key="5">
    <source>
        <dbReference type="PROSITE-ProRule" id="PRU00169"/>
    </source>
</evidence>
<accession>A0A517RF36</accession>
<comment type="catalytic activity">
    <reaction evidence="2 3">
        <text>[protein]-L-glutamate 5-O-methyl ester + H2O = L-glutamyl-[protein] + methanol + H(+)</text>
        <dbReference type="Rhea" id="RHEA:23236"/>
        <dbReference type="Rhea" id="RHEA-COMP:10208"/>
        <dbReference type="Rhea" id="RHEA-COMP:10311"/>
        <dbReference type="ChEBI" id="CHEBI:15377"/>
        <dbReference type="ChEBI" id="CHEBI:15378"/>
        <dbReference type="ChEBI" id="CHEBI:17790"/>
        <dbReference type="ChEBI" id="CHEBI:29973"/>
        <dbReference type="ChEBI" id="CHEBI:82795"/>
        <dbReference type="EC" id="3.1.1.61"/>
    </reaction>
</comment>
<evidence type="ECO:0000259" key="7">
    <source>
        <dbReference type="PROSITE" id="PS50122"/>
    </source>
</evidence>
<feature type="active site" evidence="3 4">
    <location>
        <position position="171"/>
    </location>
</feature>
<dbReference type="RefSeq" id="WP_145215831.1">
    <property type="nucleotide sequence ID" value="NZ_CP036269.1"/>
</dbReference>
<dbReference type="PANTHER" id="PTHR42872:SF3">
    <property type="entry name" value="PROTEIN-GLUTAMATE METHYLESTERASE_PROTEIN-GLUTAMINE GLUTAMINASE 1"/>
    <property type="match status" value="1"/>
</dbReference>
<dbReference type="Pfam" id="PF00072">
    <property type="entry name" value="Response_reg"/>
    <property type="match status" value="1"/>
</dbReference>
<evidence type="ECO:0000313" key="8">
    <source>
        <dbReference type="EMBL" id="QDT42493.1"/>
    </source>
</evidence>
<keyword evidence="1 3" id="KW-0378">Hydrolase</keyword>
<feature type="active site" evidence="3 4">
    <location>
        <position position="294"/>
    </location>
</feature>
<reference evidence="8 9" key="1">
    <citation type="submission" date="2019-02" db="EMBL/GenBank/DDBJ databases">
        <title>Deep-cultivation of Planctomycetes and their phenomic and genomic characterization uncovers novel biology.</title>
        <authorList>
            <person name="Wiegand S."/>
            <person name="Jogler M."/>
            <person name="Boedeker C."/>
            <person name="Pinto D."/>
            <person name="Vollmers J."/>
            <person name="Rivas-Marin E."/>
            <person name="Kohn T."/>
            <person name="Peeters S.H."/>
            <person name="Heuer A."/>
            <person name="Rast P."/>
            <person name="Oberbeckmann S."/>
            <person name="Bunk B."/>
            <person name="Jeske O."/>
            <person name="Meyerdierks A."/>
            <person name="Storesund J.E."/>
            <person name="Kallscheuer N."/>
            <person name="Luecker S."/>
            <person name="Lage O.M."/>
            <person name="Pohl T."/>
            <person name="Merkel B.J."/>
            <person name="Hornburger P."/>
            <person name="Mueller R.-W."/>
            <person name="Bruemmer F."/>
            <person name="Labrenz M."/>
            <person name="Spormann A.M."/>
            <person name="Op den Camp H."/>
            <person name="Overmann J."/>
            <person name="Amann R."/>
            <person name="Jetten M.S.M."/>
            <person name="Mascher T."/>
            <person name="Medema M.H."/>
            <person name="Devos D.P."/>
            <person name="Kaster A.-K."/>
            <person name="Ovreas L."/>
            <person name="Rohde M."/>
            <person name="Galperin M.Y."/>
            <person name="Jogler C."/>
        </authorList>
    </citation>
    <scope>NUCLEOTIDE SEQUENCE [LARGE SCALE GENOMIC DNA]</scope>
    <source>
        <strain evidence="8 9">Pan241w</strain>
    </source>
</reference>
<dbReference type="GO" id="GO:0000156">
    <property type="term" value="F:phosphorelay response regulator activity"/>
    <property type="evidence" value="ECO:0007669"/>
    <property type="project" value="InterPro"/>
</dbReference>
<comment type="PTM">
    <text evidence="3">Phosphorylated by CheA. Phosphorylation of the N-terminal regulatory domain activates the methylesterase activity.</text>
</comment>
<dbReference type="GO" id="GO:0006935">
    <property type="term" value="P:chemotaxis"/>
    <property type="evidence" value="ECO:0007669"/>
    <property type="project" value="UniProtKB-UniRule"/>
</dbReference>
<evidence type="ECO:0000256" key="1">
    <source>
        <dbReference type="ARBA" id="ARBA00022801"/>
    </source>
</evidence>
<comment type="subcellular location">
    <subcellularLocation>
        <location evidence="3">Cytoplasm</location>
    </subcellularLocation>
</comment>